<feature type="compositionally biased region" description="Gly residues" evidence="1">
    <location>
        <begin position="1"/>
        <end position="16"/>
    </location>
</feature>
<evidence type="ECO:0000313" key="2">
    <source>
        <dbReference type="EMBL" id="KAJ6434327.1"/>
    </source>
</evidence>
<dbReference type="EMBL" id="JAPFFJ010000002">
    <property type="protein sequence ID" value="KAJ6434327.1"/>
    <property type="molecule type" value="Genomic_DNA"/>
</dbReference>
<reference evidence="2 3" key="1">
    <citation type="journal article" date="2023" name="Int. J. Mol. Sci.">
        <title>De Novo Assembly and Annotation of 11 Diverse Shrub Willow (Salix) Genomes Reveals Novel Gene Organization in Sex-Linked Regions.</title>
        <authorList>
            <person name="Hyden B."/>
            <person name="Feng K."/>
            <person name="Yates T.B."/>
            <person name="Jawdy S."/>
            <person name="Cereghino C."/>
            <person name="Smart L.B."/>
            <person name="Muchero W."/>
        </authorList>
    </citation>
    <scope>NUCLEOTIDE SEQUENCE [LARGE SCALE GENOMIC DNA]</scope>
    <source>
        <tissue evidence="2">Shoot tip</tissue>
    </source>
</reference>
<feature type="compositionally biased region" description="Basic residues" evidence="1">
    <location>
        <begin position="19"/>
        <end position="29"/>
    </location>
</feature>
<keyword evidence="3" id="KW-1185">Reference proteome</keyword>
<accession>A0AAD6L301</accession>
<gene>
    <name evidence="2" type="ORF">OIU84_017938</name>
</gene>
<evidence type="ECO:0000256" key="1">
    <source>
        <dbReference type="SAM" id="MobiDB-lite"/>
    </source>
</evidence>
<feature type="region of interest" description="Disordered" evidence="1">
    <location>
        <begin position="1"/>
        <end position="29"/>
    </location>
</feature>
<dbReference type="AlphaFoldDB" id="A0AAD6L301"/>
<name>A0AAD6L301_9ROSI</name>
<evidence type="ECO:0000313" key="3">
    <source>
        <dbReference type="Proteomes" id="UP001162972"/>
    </source>
</evidence>
<protein>
    <submittedName>
        <fullName evidence="2">Uncharacterized protein</fullName>
    </submittedName>
</protein>
<comment type="caution">
    <text evidence="2">The sequence shown here is derived from an EMBL/GenBank/DDBJ whole genome shotgun (WGS) entry which is preliminary data.</text>
</comment>
<proteinExistence type="predicted"/>
<organism evidence="2 3">
    <name type="scientific">Salix udensis</name>
    <dbReference type="NCBI Taxonomy" id="889485"/>
    <lineage>
        <taxon>Eukaryota</taxon>
        <taxon>Viridiplantae</taxon>
        <taxon>Streptophyta</taxon>
        <taxon>Embryophyta</taxon>
        <taxon>Tracheophyta</taxon>
        <taxon>Spermatophyta</taxon>
        <taxon>Magnoliopsida</taxon>
        <taxon>eudicotyledons</taxon>
        <taxon>Gunneridae</taxon>
        <taxon>Pentapetalae</taxon>
        <taxon>rosids</taxon>
        <taxon>fabids</taxon>
        <taxon>Malpighiales</taxon>
        <taxon>Salicaceae</taxon>
        <taxon>Saliceae</taxon>
        <taxon>Salix</taxon>
    </lineage>
</organism>
<dbReference type="Proteomes" id="UP001162972">
    <property type="component" value="Chromosome 13"/>
</dbReference>
<sequence>MGSGGGPGWGPGGRAGWGSRRRRARMGVRRRTRMGGGRMGYGTRRTWFFGGFCDMIGSCLSCIAVLANTETALGSPILAHLDPSWTILTMISCSRCFHLMFHVLY</sequence>